<accession>A0AB34FNQ1</accession>
<evidence type="ECO:0000313" key="2">
    <source>
        <dbReference type="Proteomes" id="UP001163105"/>
    </source>
</evidence>
<name>A0AB34FNQ1_9HYPO</name>
<dbReference type="EMBL" id="JAQHRD010000005">
    <property type="protein sequence ID" value="KAJ6440585.1"/>
    <property type="molecule type" value="Genomic_DNA"/>
</dbReference>
<reference evidence="1" key="1">
    <citation type="submission" date="2023-01" db="EMBL/GenBank/DDBJ databases">
        <title>The growth and conidiation of Purpureocillium lavendulum are regulated by nitrogen source and histone H3K14 acetylation.</title>
        <authorList>
            <person name="Tang P."/>
            <person name="Han J."/>
            <person name="Zhang C."/>
            <person name="Tang P."/>
            <person name="Qi F."/>
            <person name="Zhang K."/>
            <person name="Liang L."/>
        </authorList>
    </citation>
    <scope>NUCLEOTIDE SEQUENCE</scope>
    <source>
        <strain evidence="1">YMF1.00683</strain>
    </source>
</reference>
<protein>
    <submittedName>
        <fullName evidence="1">Delta(24(24(1)))-sterol reductase</fullName>
    </submittedName>
</protein>
<proteinExistence type="predicted"/>
<organism evidence="1 2">
    <name type="scientific">Purpureocillium lavendulum</name>
    <dbReference type="NCBI Taxonomy" id="1247861"/>
    <lineage>
        <taxon>Eukaryota</taxon>
        <taxon>Fungi</taxon>
        <taxon>Dikarya</taxon>
        <taxon>Ascomycota</taxon>
        <taxon>Pezizomycotina</taxon>
        <taxon>Sordariomycetes</taxon>
        <taxon>Hypocreomycetidae</taxon>
        <taxon>Hypocreales</taxon>
        <taxon>Ophiocordycipitaceae</taxon>
        <taxon>Purpureocillium</taxon>
    </lineage>
</organism>
<dbReference type="Proteomes" id="UP001163105">
    <property type="component" value="Unassembled WGS sequence"/>
</dbReference>
<evidence type="ECO:0000313" key="1">
    <source>
        <dbReference type="EMBL" id="KAJ6440585.1"/>
    </source>
</evidence>
<keyword evidence="2" id="KW-1185">Reference proteome</keyword>
<comment type="caution">
    <text evidence="1">The sequence shown here is derived from an EMBL/GenBank/DDBJ whole genome shotgun (WGS) entry which is preliminary data.</text>
</comment>
<dbReference type="AlphaFoldDB" id="A0AB34FNQ1"/>
<gene>
    <name evidence="1" type="ORF">O9K51_06375</name>
</gene>
<sequence>MVADFVDVAACLRPGSIIDRSSGVDIVDCLKRGLPNSCTKVLPDVCLSLRGLTIGVLPKAEQCVKRLGCFVGKEVVDCVKKPGANGNDILACVFRHTGLPDPKAPGACKPEHTCVTTELPKDCMAMRGVNGFHLQKMIPLCHACIGWAENRVSSCLNLGKNIINASGDDLIKCMLKKLNGVCISKLPLSCLNLKESSSRTYPPAIRQCQWDLGPFVTPNVRACLTISQGPEQVINCLNVSLQLRK</sequence>